<name>A0A2A9MJ54_BESBE</name>
<evidence type="ECO:0000313" key="8">
    <source>
        <dbReference type="EMBL" id="PFH35430.1"/>
    </source>
</evidence>
<dbReference type="OrthoDB" id="332355at2759"/>
<dbReference type="KEGG" id="bbes:BESB_063170"/>
<keyword evidence="2 6" id="KW-0853">WD repeat</keyword>
<dbReference type="GO" id="GO:0031514">
    <property type="term" value="C:motile cilium"/>
    <property type="evidence" value="ECO:0007669"/>
    <property type="project" value="TreeGrafter"/>
</dbReference>
<dbReference type="PROSITE" id="PS50082">
    <property type="entry name" value="WD_REPEATS_2"/>
    <property type="match status" value="1"/>
</dbReference>
<dbReference type="Proteomes" id="UP000224006">
    <property type="component" value="Chromosome V"/>
</dbReference>
<dbReference type="InterPro" id="IPR001680">
    <property type="entry name" value="WD40_rpt"/>
</dbReference>
<organism evidence="8 9">
    <name type="scientific">Besnoitia besnoiti</name>
    <name type="common">Apicomplexan protozoan</name>
    <dbReference type="NCBI Taxonomy" id="94643"/>
    <lineage>
        <taxon>Eukaryota</taxon>
        <taxon>Sar</taxon>
        <taxon>Alveolata</taxon>
        <taxon>Apicomplexa</taxon>
        <taxon>Conoidasida</taxon>
        <taxon>Coccidia</taxon>
        <taxon>Eucoccidiorida</taxon>
        <taxon>Eimeriorina</taxon>
        <taxon>Sarcocystidae</taxon>
        <taxon>Besnoitia</taxon>
    </lineage>
</organism>
<feature type="region of interest" description="Disordered" evidence="7">
    <location>
        <begin position="604"/>
        <end position="634"/>
    </location>
</feature>
<dbReference type="InterPro" id="IPR036322">
    <property type="entry name" value="WD40_repeat_dom_sf"/>
</dbReference>
<feature type="compositionally biased region" description="Low complexity" evidence="7">
    <location>
        <begin position="604"/>
        <end position="615"/>
    </location>
</feature>
<dbReference type="SMART" id="SM00320">
    <property type="entry name" value="WD40"/>
    <property type="match status" value="7"/>
</dbReference>
<evidence type="ECO:0000256" key="4">
    <source>
        <dbReference type="ARBA" id="ARBA00023273"/>
    </source>
</evidence>
<dbReference type="InterPro" id="IPR015943">
    <property type="entry name" value="WD40/YVTN_repeat-like_dom_sf"/>
</dbReference>
<dbReference type="PANTHER" id="PTHR13720:SF13">
    <property type="entry name" value="CILIA- AND FLAGELLA-ASSOCIATED PROTEIN 251"/>
    <property type="match status" value="1"/>
</dbReference>
<evidence type="ECO:0000256" key="2">
    <source>
        <dbReference type="ARBA" id="ARBA00022574"/>
    </source>
</evidence>
<evidence type="ECO:0000256" key="1">
    <source>
        <dbReference type="ARBA" id="ARBA00004138"/>
    </source>
</evidence>
<proteinExistence type="predicted"/>
<dbReference type="PANTHER" id="PTHR13720">
    <property type="entry name" value="WD-40 REPEAT PROTEIN"/>
    <property type="match status" value="1"/>
</dbReference>
<keyword evidence="9" id="KW-1185">Reference proteome</keyword>
<dbReference type="Gene3D" id="2.130.10.10">
    <property type="entry name" value="YVTN repeat-like/Quinoprotein amine dehydrogenase"/>
    <property type="match status" value="3"/>
</dbReference>
<evidence type="ECO:0000256" key="6">
    <source>
        <dbReference type="PROSITE-ProRule" id="PRU00221"/>
    </source>
</evidence>
<feature type="compositionally biased region" description="Polar residues" evidence="7">
    <location>
        <begin position="235"/>
        <end position="253"/>
    </location>
</feature>
<keyword evidence="3" id="KW-0677">Repeat</keyword>
<dbReference type="STRING" id="94643.A0A2A9MJ54"/>
<evidence type="ECO:0000256" key="3">
    <source>
        <dbReference type="ARBA" id="ARBA00022737"/>
    </source>
</evidence>
<dbReference type="VEuPathDB" id="ToxoDB:BESB_063170"/>
<feature type="compositionally biased region" description="Polar residues" evidence="7">
    <location>
        <begin position="197"/>
        <end position="221"/>
    </location>
</feature>
<feature type="repeat" description="WD" evidence="6">
    <location>
        <begin position="63"/>
        <end position="106"/>
    </location>
</feature>
<comment type="subcellular location">
    <subcellularLocation>
        <location evidence="1">Cell projection</location>
        <location evidence="1">Cilium</location>
    </subcellularLocation>
</comment>
<dbReference type="GeneID" id="40311245"/>
<feature type="region of interest" description="Disordered" evidence="7">
    <location>
        <begin position="145"/>
        <end position="253"/>
    </location>
</feature>
<dbReference type="RefSeq" id="XP_029219439.1">
    <property type="nucleotide sequence ID" value="XM_029364731.1"/>
</dbReference>
<accession>A0A2A9MJ54</accession>
<dbReference type="SUPFAM" id="SSF50978">
    <property type="entry name" value="WD40 repeat-like"/>
    <property type="match status" value="1"/>
</dbReference>
<dbReference type="InterPro" id="IPR050630">
    <property type="entry name" value="WD_repeat_EMAP"/>
</dbReference>
<comment type="caution">
    <text evidence="8">The sequence shown here is derived from an EMBL/GenBank/DDBJ whole genome shotgun (WGS) entry which is preliminary data.</text>
</comment>
<feature type="compositionally biased region" description="Basic and acidic residues" evidence="7">
    <location>
        <begin position="169"/>
        <end position="194"/>
    </location>
</feature>
<dbReference type="EMBL" id="NWUJ01000005">
    <property type="protein sequence ID" value="PFH35430.1"/>
    <property type="molecule type" value="Genomic_DNA"/>
</dbReference>
<gene>
    <name evidence="8" type="ORF">BESB_063170</name>
</gene>
<reference evidence="8 9" key="1">
    <citation type="submission" date="2017-09" db="EMBL/GenBank/DDBJ databases">
        <title>Genome sequencing of Besnoitia besnoiti strain Bb-Ger1.</title>
        <authorList>
            <person name="Schares G."/>
            <person name="Venepally P."/>
            <person name="Lorenzi H.A."/>
        </authorList>
    </citation>
    <scope>NUCLEOTIDE SEQUENCE [LARGE SCALE GENOMIC DNA]</scope>
    <source>
        <strain evidence="8 9">Bb-Ger1</strain>
    </source>
</reference>
<feature type="compositionally biased region" description="Low complexity" evidence="7">
    <location>
        <begin position="222"/>
        <end position="234"/>
    </location>
</feature>
<feature type="region of interest" description="Disordered" evidence="7">
    <location>
        <begin position="747"/>
        <end position="768"/>
    </location>
</feature>
<sequence length="1048" mass="114707">MCTCSWSSPQSLVWSYGYDKDLVGGVQSLGEECAPNKSLFFVSGTTGVIFTHDDSGTRTQKLLQGHVNAITGVVISSDKKRIVTADSGKDSLLVVWDAETATPVKTIFRPHPTGVAAVDITPDSRFIVSLSSPIPRELIVEADEEGTSQWAPGAPGSGDFAGPAGARRRAAEDDRRSDKREYRSGAPEASDRLAPETTANTERSSHSSLSFQSAEKTGRSTQSSQQGPDGSQPSARSSQPATNAAQTERTNQHTYQSVAVWDWRAPGNTPISVAVIATPDVQHTVLFNSTDVHEVLTNGKRRAFFWFWEETTDYFHFYSPALQAKDFKQKIGDFTRSIFLPNSTKAATGTADGDVVLWDLSLIVDGLSRPDERRAVRILNLSRAALTYLFVHEENWIVAGFADGTIHFYDFQFRISRWFDGINAGPVNSISFDYKPTTGSGFTLPGKKDVFPQSEDANIPPFIFSTANAAIVHVTPRAPSAGDGWLWKNQWNHETIFQGLDAAPRGMAAHPNLPLIAVCGASGYLKLWNYETHRLVVSHWFDKLAPTVVAFSGDGILMGVGFGNGQVKIYALSEERLRALARREDEAVDRRTLAATTKNTHATKNALKAATASTKKPVEAPAAADAGHEYDSGKSGAESAMVELLSSKESREAVTHFCFSEDCGHLAVAQGDRCICLYKLGYRMGDTSLPLEWLFSGLIISSATVIEQEAVPTGCLAVQPEDTTLAPMHGGILSCVEEVSYRYKTKKRQPASGLQDEGSRPPPEEEEVDQQFLAFACEERLVGLIQKPLDGNPYKVMSMVAHPREIPSFAVERLQSKINKDFVFTCGGTDFTICQWRLNPPVLMANAQRGGQGTQPFNDLIPGGVDGDFYRNMKDYFYYCQIRSQGERTTKSRKLDGTVPLTELANLLCAVGECPSNMDIQNLISECTSTLADTQPIASGATKRAFAKRQRKVSFEQFLQCYVNHRAAVSVGYEEVVSALRVLQKKNHNTPLTPEVLMHILSKTLCGTKSLAEALGSPVIDEDMFARQVLLLQPVRELCVDCDAGEES</sequence>
<dbReference type="Pfam" id="PF00400">
    <property type="entry name" value="WD40"/>
    <property type="match status" value="1"/>
</dbReference>
<evidence type="ECO:0000313" key="9">
    <source>
        <dbReference type="Proteomes" id="UP000224006"/>
    </source>
</evidence>
<dbReference type="AlphaFoldDB" id="A0A2A9MJ54"/>
<protein>
    <recommendedName>
        <fullName evidence="5">Cilia- and flagella-associated protein 251</fullName>
    </recommendedName>
</protein>
<evidence type="ECO:0000256" key="7">
    <source>
        <dbReference type="SAM" id="MobiDB-lite"/>
    </source>
</evidence>
<evidence type="ECO:0000256" key="5">
    <source>
        <dbReference type="ARBA" id="ARBA00040994"/>
    </source>
</evidence>
<keyword evidence="4" id="KW-0966">Cell projection</keyword>